<name>A0A087D637_9BIFI</name>
<dbReference type="AlphaFoldDB" id="A0A087D637"/>
<dbReference type="STRING" id="1437607.BISA_1966"/>
<organism evidence="1 2">
    <name type="scientific">Bifidobacterium saguini DSM 23967</name>
    <dbReference type="NCBI Taxonomy" id="1437607"/>
    <lineage>
        <taxon>Bacteria</taxon>
        <taxon>Bacillati</taxon>
        <taxon>Actinomycetota</taxon>
        <taxon>Actinomycetes</taxon>
        <taxon>Bifidobacteriales</taxon>
        <taxon>Bifidobacteriaceae</taxon>
        <taxon>Bifidobacterium</taxon>
    </lineage>
</organism>
<reference evidence="1 2" key="1">
    <citation type="submission" date="2014-03" db="EMBL/GenBank/DDBJ databases">
        <title>Genomics of Bifidobacteria.</title>
        <authorList>
            <person name="Ventura M."/>
            <person name="Milani C."/>
            <person name="Lugli G.A."/>
        </authorList>
    </citation>
    <scope>NUCLEOTIDE SEQUENCE [LARGE SCALE GENOMIC DNA]</scope>
    <source>
        <strain evidence="1 2">DSM 23967</strain>
    </source>
</reference>
<sequence length="261" mass="29732">MTMTTVEDSGLPVMLDTKDIAQIFKRCNLAVYAEARRRFYREINLNPFKHQSESVLRFLEWMFWDWFAYDCAVSGELSGDEAEDMCITLESDVGCGISPFLAISEFLYETDPRIGEREIHDLRDVDETNFASMFWIHDSNAAKGTMKLEDVVHGGYYELRGGEVAAQYDGAHGGLIVNRVAHVRGHWQFCAIPVYEAHRPDAPEVGEAIAKSFRDTGYRPDFPGLVRFFYGRAKDTGMDLEDFQRARENGTLQAIMDGLRN</sequence>
<accession>A0A087D637</accession>
<comment type="caution">
    <text evidence="1">The sequence shown here is derived from an EMBL/GenBank/DDBJ whole genome shotgun (WGS) entry which is preliminary data.</text>
</comment>
<dbReference type="Proteomes" id="UP000029066">
    <property type="component" value="Unassembled WGS sequence"/>
</dbReference>
<gene>
    <name evidence="1" type="ORF">BISA_1966</name>
</gene>
<evidence type="ECO:0000313" key="2">
    <source>
        <dbReference type="Proteomes" id="UP000029066"/>
    </source>
</evidence>
<evidence type="ECO:0000313" key="1">
    <source>
        <dbReference type="EMBL" id="KFI90987.1"/>
    </source>
</evidence>
<dbReference type="EMBL" id="JGZN01000018">
    <property type="protein sequence ID" value="KFI90987.1"/>
    <property type="molecule type" value="Genomic_DNA"/>
</dbReference>
<proteinExistence type="predicted"/>
<protein>
    <submittedName>
        <fullName evidence="1">Uncharacterized protein</fullName>
    </submittedName>
</protein>